<proteinExistence type="predicted"/>
<keyword evidence="2" id="KW-0812">Transmembrane</keyword>
<protein>
    <submittedName>
        <fullName evidence="3">Uncharacterized protein</fullName>
    </submittedName>
</protein>
<sequence length="72" mass="7488">MFSLPSPNADDLAFAAQLHEGLEAIPVTVAVMVLVALAAALAITTLRRRETGRELATASAEGAAAERRKVDA</sequence>
<gene>
    <name evidence="3" type="ORF">GCM10025866_02910</name>
</gene>
<evidence type="ECO:0000313" key="4">
    <source>
        <dbReference type="Proteomes" id="UP001321498"/>
    </source>
</evidence>
<evidence type="ECO:0000256" key="1">
    <source>
        <dbReference type="SAM" id="MobiDB-lite"/>
    </source>
</evidence>
<organism evidence="3 4">
    <name type="scientific">Naasia aerilata</name>
    <dbReference type="NCBI Taxonomy" id="1162966"/>
    <lineage>
        <taxon>Bacteria</taxon>
        <taxon>Bacillati</taxon>
        <taxon>Actinomycetota</taxon>
        <taxon>Actinomycetes</taxon>
        <taxon>Micrococcales</taxon>
        <taxon>Microbacteriaceae</taxon>
        <taxon>Naasia</taxon>
    </lineage>
</organism>
<feature type="transmembrane region" description="Helical" evidence="2">
    <location>
        <begin position="24"/>
        <end position="43"/>
    </location>
</feature>
<name>A0ABN6XHL0_9MICO</name>
<dbReference type="Proteomes" id="UP001321498">
    <property type="component" value="Chromosome"/>
</dbReference>
<reference evidence="4" key="1">
    <citation type="journal article" date="2019" name="Int. J. Syst. Evol. Microbiol.">
        <title>The Global Catalogue of Microorganisms (GCM) 10K type strain sequencing project: providing services to taxonomists for standard genome sequencing and annotation.</title>
        <authorList>
            <consortium name="The Broad Institute Genomics Platform"/>
            <consortium name="The Broad Institute Genome Sequencing Center for Infectious Disease"/>
            <person name="Wu L."/>
            <person name="Ma J."/>
        </authorList>
    </citation>
    <scope>NUCLEOTIDE SEQUENCE [LARGE SCALE GENOMIC DNA]</scope>
    <source>
        <strain evidence="4">NBRC 108725</strain>
    </source>
</reference>
<feature type="region of interest" description="Disordered" evidence="1">
    <location>
        <begin position="51"/>
        <end position="72"/>
    </location>
</feature>
<keyword evidence="2" id="KW-0472">Membrane</keyword>
<feature type="compositionally biased region" description="Low complexity" evidence="1">
    <location>
        <begin position="54"/>
        <end position="63"/>
    </location>
</feature>
<accession>A0ABN6XHL0</accession>
<evidence type="ECO:0000313" key="3">
    <source>
        <dbReference type="EMBL" id="BDZ44382.1"/>
    </source>
</evidence>
<dbReference type="EMBL" id="AP027731">
    <property type="protein sequence ID" value="BDZ44382.1"/>
    <property type="molecule type" value="Genomic_DNA"/>
</dbReference>
<evidence type="ECO:0000256" key="2">
    <source>
        <dbReference type="SAM" id="Phobius"/>
    </source>
</evidence>
<keyword evidence="2" id="KW-1133">Transmembrane helix</keyword>
<keyword evidence="4" id="KW-1185">Reference proteome</keyword>
<dbReference type="RefSeq" id="WP_286277848.1">
    <property type="nucleotide sequence ID" value="NZ_AP027731.1"/>
</dbReference>